<dbReference type="RefSeq" id="WP_305910478.1">
    <property type="nucleotide sequence ID" value="NZ_CP157744.1"/>
</dbReference>
<evidence type="ECO:0000313" key="2">
    <source>
        <dbReference type="EMBL" id="XBS22634.1"/>
    </source>
</evidence>
<geneLocation type="plasmid" evidence="2 3">
    <name>unnamed2</name>
</geneLocation>
<dbReference type="Proteomes" id="UP001225378">
    <property type="component" value="Plasmid unnamed2"/>
</dbReference>
<keyword evidence="2" id="KW-0614">Plasmid</keyword>
<evidence type="ECO:0000256" key="1">
    <source>
        <dbReference type="SAM" id="MobiDB-lite"/>
    </source>
</evidence>
<accession>A0AAU7P0B2</accession>
<protein>
    <submittedName>
        <fullName evidence="2">Uncharacterized protein</fullName>
    </submittedName>
</protein>
<reference evidence="2 3" key="1">
    <citation type="journal article" date="2024" name="Microbiology">
        <title>Methylomarinum rosea sp. nov., a novel halophilic methanotrophic bacterium from the hypersaline Lake Elton.</title>
        <authorList>
            <person name="Suleimanov R.Z."/>
            <person name="Oshkin I.Y."/>
            <person name="Danilova O.V."/>
            <person name="Suzina N.E."/>
            <person name="Dedysh S.N."/>
        </authorList>
    </citation>
    <scope>NUCLEOTIDE SEQUENCE [LARGE SCALE GENOMIC DNA]</scope>
    <source>
        <strain evidence="2 3">Ch1-1</strain>
        <plasmid evidence="3">unnamed2</plasmid>
    </source>
</reference>
<name>A0AAU7P0B2_9GAMM</name>
<feature type="compositionally biased region" description="Basic and acidic residues" evidence="1">
    <location>
        <begin position="7"/>
        <end position="22"/>
    </location>
</feature>
<keyword evidence="3" id="KW-1185">Reference proteome</keyword>
<feature type="region of interest" description="Disordered" evidence="1">
    <location>
        <begin position="1"/>
        <end position="25"/>
    </location>
</feature>
<dbReference type="AlphaFoldDB" id="A0AAU7P0B2"/>
<proteinExistence type="predicted"/>
<dbReference type="KEGG" id="mech:Q9L42_020180"/>
<dbReference type="EMBL" id="CP157744">
    <property type="protein sequence ID" value="XBS22634.1"/>
    <property type="molecule type" value="Genomic_DNA"/>
</dbReference>
<gene>
    <name evidence="2" type="ORF">Q9L42_020180</name>
</gene>
<evidence type="ECO:0000313" key="3">
    <source>
        <dbReference type="Proteomes" id="UP001225378"/>
    </source>
</evidence>
<organism evidence="2 3">
    <name type="scientific">Methylomarinum roseum</name>
    <dbReference type="NCBI Taxonomy" id="3067653"/>
    <lineage>
        <taxon>Bacteria</taxon>
        <taxon>Pseudomonadati</taxon>
        <taxon>Pseudomonadota</taxon>
        <taxon>Gammaproteobacteria</taxon>
        <taxon>Methylococcales</taxon>
        <taxon>Methylococcaceae</taxon>
        <taxon>Methylomarinum</taxon>
    </lineage>
</organism>
<sequence>MALKRIKTADKKTPELSEKEKQIAAAADPVPGKKIKGVPRHAGNEIDLRPSATRYFPVNMRLNDYELSVLDHLQDKSGLDRLGVLRFMIRHFGKNVPKADGLLNDVLDQ</sequence>